<dbReference type="GeneID" id="20644305"/>
<dbReference type="STRING" id="1094619.G5A9Z7"/>
<accession>G5A9Z7</accession>
<dbReference type="EMBL" id="JH159162">
    <property type="protein sequence ID" value="EGZ07426.1"/>
    <property type="molecule type" value="Genomic_DNA"/>
</dbReference>
<evidence type="ECO:0008006" key="3">
    <source>
        <dbReference type="Google" id="ProtNLM"/>
    </source>
</evidence>
<dbReference type="AlphaFoldDB" id="G5A9Z7"/>
<protein>
    <recommendedName>
        <fullName evidence="3">Crinkler (CRN) family protein</fullName>
    </recommendedName>
</protein>
<dbReference type="InParanoid" id="G5A9Z7"/>
<dbReference type="SUPFAM" id="SSF52540">
    <property type="entry name" value="P-loop containing nucleoside triphosphate hydrolases"/>
    <property type="match status" value="1"/>
</dbReference>
<gene>
    <name evidence="1" type="ORF">PHYSODRAFT_319289</name>
</gene>
<dbReference type="KEGG" id="psoj:PHYSODRAFT_319289"/>
<dbReference type="InterPro" id="IPR027417">
    <property type="entry name" value="P-loop_NTPase"/>
</dbReference>
<organism evidence="1 2">
    <name type="scientific">Phytophthora sojae (strain P6497)</name>
    <name type="common">Soybean stem and root rot agent</name>
    <name type="synonym">Phytophthora megasperma f. sp. glycines</name>
    <dbReference type="NCBI Taxonomy" id="1094619"/>
    <lineage>
        <taxon>Eukaryota</taxon>
        <taxon>Sar</taxon>
        <taxon>Stramenopiles</taxon>
        <taxon>Oomycota</taxon>
        <taxon>Peronosporomycetes</taxon>
        <taxon>Peronosporales</taxon>
        <taxon>Peronosporaceae</taxon>
        <taxon>Phytophthora</taxon>
    </lineage>
</organism>
<keyword evidence="2" id="KW-1185">Reference proteome</keyword>
<sequence>MRKNEATALIVVLPPPPQEPDRRKRLTVGSVSFSVGENMVVNPPELVAYSSAKVATTTADTTTPLTEQASILAYGNEISGSRVFVRECYPPPWEVCMEKIQKEPHLVVLGNPGIGKTYFGYVILRMLAHQGETVVYQCRQGERILFSPDVVGRGSGTDFDEFLRKRATYYLVDGLRPDSYDCKTILLTSPRREAWYEFYKTACSMVFMPVWSEEEILKCHTLLFYPEIPVDKVKDRLRQYGGISLNSVRLDAMMFAFWNTESPDFETTILLLHFRVSKWFARAHFVFASRYVQEEVYKRLYQQDKRKLLEFMNQRDQFAAYSILRGFLFEEHVHSVLPRGGRFEIRRLLPNHEVQTVARTKDFVGFEGYNGGYWSDEYSDKGDDEDDGGDSASAEAMEVDIPNAPSESGSDDTSVTLPTLGVAEFDSDEELAAADSNVYLRPVARSYKSVDAIVKPGVLFQVTGAHKCQSNRSGLLSVLSHLGDPGSPRLYFVLPPVRFERFQYQTGIDTRVEQAGYVNMRKIEQFALKVELPLE</sequence>
<evidence type="ECO:0000313" key="1">
    <source>
        <dbReference type="EMBL" id="EGZ07426.1"/>
    </source>
</evidence>
<name>G5A9Z7_PHYSP</name>
<dbReference type="InterPro" id="IPR052980">
    <property type="entry name" value="Crinkler_effector"/>
</dbReference>
<evidence type="ECO:0000313" key="2">
    <source>
        <dbReference type="Proteomes" id="UP000002640"/>
    </source>
</evidence>
<dbReference type="PANTHER" id="PTHR33129">
    <property type="entry name" value="PROTEIN KINASE DOMAIN-CONTAINING PROTEIN-RELATED"/>
    <property type="match status" value="1"/>
</dbReference>
<dbReference type="PANTHER" id="PTHR33129:SF1">
    <property type="entry name" value="ATP-BINDING PROTEIN"/>
    <property type="match status" value="1"/>
</dbReference>
<reference evidence="1 2" key="1">
    <citation type="journal article" date="2006" name="Science">
        <title>Phytophthora genome sequences uncover evolutionary origins and mechanisms of pathogenesis.</title>
        <authorList>
            <person name="Tyler B.M."/>
            <person name="Tripathy S."/>
            <person name="Zhang X."/>
            <person name="Dehal P."/>
            <person name="Jiang R.H."/>
            <person name="Aerts A."/>
            <person name="Arredondo F.D."/>
            <person name="Baxter L."/>
            <person name="Bensasson D."/>
            <person name="Beynon J.L."/>
            <person name="Chapman J."/>
            <person name="Damasceno C.M."/>
            <person name="Dorrance A.E."/>
            <person name="Dou D."/>
            <person name="Dickerman A.W."/>
            <person name="Dubchak I.L."/>
            <person name="Garbelotto M."/>
            <person name="Gijzen M."/>
            <person name="Gordon S.G."/>
            <person name="Govers F."/>
            <person name="Grunwald N.J."/>
            <person name="Huang W."/>
            <person name="Ivors K.L."/>
            <person name="Jones R.W."/>
            <person name="Kamoun S."/>
            <person name="Krampis K."/>
            <person name="Lamour K.H."/>
            <person name="Lee M.K."/>
            <person name="McDonald W.H."/>
            <person name="Medina M."/>
            <person name="Meijer H.J."/>
            <person name="Nordberg E.K."/>
            <person name="Maclean D.J."/>
            <person name="Ospina-Giraldo M.D."/>
            <person name="Morris P.F."/>
            <person name="Phuntumart V."/>
            <person name="Putnam N.H."/>
            <person name="Rash S."/>
            <person name="Rose J.K."/>
            <person name="Sakihama Y."/>
            <person name="Salamov A.A."/>
            <person name="Savidor A."/>
            <person name="Scheuring C.F."/>
            <person name="Smith B.M."/>
            <person name="Sobral B.W."/>
            <person name="Terry A."/>
            <person name="Torto-Alalibo T.A."/>
            <person name="Win J."/>
            <person name="Xu Z."/>
            <person name="Zhang H."/>
            <person name="Grigoriev I.V."/>
            <person name="Rokhsar D.S."/>
            <person name="Boore J.L."/>
        </authorList>
    </citation>
    <scope>NUCLEOTIDE SEQUENCE [LARGE SCALE GENOMIC DNA]</scope>
    <source>
        <strain evidence="1 2">P6497</strain>
    </source>
</reference>
<dbReference type="OMA" id="KTYFGYV"/>
<dbReference type="RefSeq" id="XP_009536992.1">
    <property type="nucleotide sequence ID" value="XM_009538697.1"/>
</dbReference>
<dbReference type="Proteomes" id="UP000002640">
    <property type="component" value="Unassembled WGS sequence"/>
</dbReference>
<proteinExistence type="predicted"/>